<dbReference type="OrthoDB" id="3620552at2"/>
<evidence type="ECO:0000256" key="2">
    <source>
        <dbReference type="SAM" id="SignalP"/>
    </source>
</evidence>
<keyword evidence="1" id="KW-0472">Membrane</keyword>
<protein>
    <submittedName>
        <fullName evidence="3">TIGR04222 domain-containing membrane protein</fullName>
    </submittedName>
</protein>
<feature type="transmembrane region" description="Helical" evidence="1">
    <location>
        <begin position="153"/>
        <end position="175"/>
    </location>
</feature>
<dbReference type="AlphaFoldDB" id="A0A2X0IMJ9"/>
<dbReference type="InterPro" id="IPR026467">
    <property type="entry name" value="Ser/Gly_Cys_C_dom"/>
</dbReference>
<proteinExistence type="predicted"/>
<keyword evidence="1" id="KW-0812">Transmembrane</keyword>
<accession>A0A2X0IMJ9</accession>
<evidence type="ECO:0000313" key="3">
    <source>
        <dbReference type="EMBL" id="RAG86382.1"/>
    </source>
</evidence>
<keyword evidence="1" id="KW-1133">Transmembrane helix</keyword>
<keyword evidence="4" id="KW-1185">Reference proteome</keyword>
<reference evidence="3 4" key="1">
    <citation type="submission" date="2018-06" db="EMBL/GenBank/DDBJ databases">
        <title>Streptacidiphilus pinicola sp. nov., isolated from pine grove soil.</title>
        <authorList>
            <person name="Roh S.G."/>
            <person name="Park S."/>
            <person name="Kim M.-K."/>
            <person name="Yun B.-R."/>
            <person name="Park J."/>
            <person name="Kim M.J."/>
            <person name="Kim Y.S."/>
            <person name="Kim S.B."/>
        </authorList>
    </citation>
    <scope>NUCLEOTIDE SEQUENCE [LARGE SCALE GENOMIC DNA]</scope>
    <source>
        <strain evidence="3 4">MMS16-CNU450</strain>
    </source>
</reference>
<dbReference type="Proteomes" id="UP000248889">
    <property type="component" value="Unassembled WGS sequence"/>
</dbReference>
<comment type="caution">
    <text evidence="3">The sequence shown here is derived from an EMBL/GenBank/DDBJ whole genome shotgun (WGS) entry which is preliminary data.</text>
</comment>
<gene>
    <name evidence="3" type="ORF">DN069_07095</name>
</gene>
<sequence>MPYLFLVPAVLLAALSSLRLCRLAAASDVLRTDASGPSPYDRPLPAPTEAAYLAGGPDRVVDVTLVDMTGRGLLHIAHTGWTSVARPQPDTELESEVFAALGPDGQRRTDEVRREVASGASVRALGLSLADLGLAVPPGGASALAEAVAAVRFAFLATLALGGTALAVIGVRDLLLGGHDGVLVPTAWFVLPLILTAGTLLMARAEFHPITPWAAPAGQDLLRVLRPRGLRRVADPLLALILRGPSALRDPRLRTALTARSKR</sequence>
<evidence type="ECO:0000256" key="1">
    <source>
        <dbReference type="SAM" id="Phobius"/>
    </source>
</evidence>
<dbReference type="EMBL" id="QKYN01000028">
    <property type="protein sequence ID" value="RAG86382.1"/>
    <property type="molecule type" value="Genomic_DNA"/>
</dbReference>
<feature type="transmembrane region" description="Helical" evidence="1">
    <location>
        <begin position="182"/>
        <end position="203"/>
    </location>
</feature>
<keyword evidence="2" id="KW-0732">Signal</keyword>
<organism evidence="3 4">
    <name type="scientific">Streptacidiphilus pinicola</name>
    <dbReference type="NCBI Taxonomy" id="2219663"/>
    <lineage>
        <taxon>Bacteria</taxon>
        <taxon>Bacillati</taxon>
        <taxon>Actinomycetota</taxon>
        <taxon>Actinomycetes</taxon>
        <taxon>Kitasatosporales</taxon>
        <taxon>Streptomycetaceae</taxon>
        <taxon>Streptacidiphilus</taxon>
    </lineage>
</organism>
<evidence type="ECO:0000313" key="4">
    <source>
        <dbReference type="Proteomes" id="UP000248889"/>
    </source>
</evidence>
<feature type="chain" id="PRO_5016060800" evidence="2">
    <location>
        <begin position="27"/>
        <end position="263"/>
    </location>
</feature>
<feature type="signal peptide" evidence="2">
    <location>
        <begin position="1"/>
        <end position="26"/>
    </location>
</feature>
<dbReference type="NCBIfam" id="TIGR04222">
    <property type="entry name" value="near_uncomplex"/>
    <property type="match status" value="1"/>
</dbReference>
<name>A0A2X0IMJ9_9ACTN</name>